<keyword evidence="3 9" id="KW-0813">Transport</keyword>
<dbReference type="GO" id="GO:0046685">
    <property type="term" value="P:response to arsenic-containing substance"/>
    <property type="evidence" value="ECO:0007669"/>
    <property type="project" value="UniProtKB-KW"/>
</dbReference>
<evidence type="ECO:0000256" key="9">
    <source>
        <dbReference type="PIRNR" id="PIRNR005508"/>
    </source>
</evidence>
<keyword evidence="7 9" id="KW-1133">Transmembrane helix</keyword>
<dbReference type="Proteomes" id="UP000274907">
    <property type="component" value="Unassembled WGS sequence"/>
</dbReference>
<keyword evidence="12" id="KW-1185">Reference proteome</keyword>
<feature type="transmembrane region" description="Helical" evidence="10">
    <location>
        <begin position="278"/>
        <end position="299"/>
    </location>
</feature>
<dbReference type="Pfam" id="PF01758">
    <property type="entry name" value="SBF"/>
    <property type="match status" value="1"/>
</dbReference>
<evidence type="ECO:0000256" key="4">
    <source>
        <dbReference type="ARBA" id="ARBA00022475"/>
    </source>
</evidence>
<evidence type="ECO:0000256" key="7">
    <source>
        <dbReference type="ARBA" id="ARBA00022989"/>
    </source>
</evidence>
<gene>
    <name evidence="11" type="primary">arsB</name>
    <name evidence="11" type="ORF">EAH68_08255</name>
</gene>
<dbReference type="Gene3D" id="1.20.1530.20">
    <property type="match status" value="1"/>
</dbReference>
<feature type="transmembrane region" description="Helical" evidence="10">
    <location>
        <begin position="204"/>
        <end position="226"/>
    </location>
</feature>
<dbReference type="OrthoDB" id="3420410at2"/>
<dbReference type="EMBL" id="RXHJ01000008">
    <property type="protein sequence ID" value="RSZ63165.1"/>
    <property type="molecule type" value="Genomic_DNA"/>
</dbReference>
<feature type="transmembrane region" description="Helical" evidence="10">
    <location>
        <begin position="38"/>
        <end position="57"/>
    </location>
</feature>
<keyword evidence="5 9" id="KW-0812">Transmembrane</keyword>
<evidence type="ECO:0000256" key="5">
    <source>
        <dbReference type="ARBA" id="ARBA00022692"/>
    </source>
</evidence>
<evidence type="ECO:0000313" key="12">
    <source>
        <dbReference type="Proteomes" id="UP000274907"/>
    </source>
</evidence>
<dbReference type="GO" id="GO:0015104">
    <property type="term" value="F:antimonite transmembrane transporter activity"/>
    <property type="evidence" value="ECO:0007669"/>
    <property type="project" value="TreeGrafter"/>
</dbReference>
<comment type="subcellular location">
    <subcellularLocation>
        <location evidence="1 9">Cell membrane</location>
        <topology evidence="1 9">Multi-pass membrane protein</topology>
    </subcellularLocation>
</comment>
<evidence type="ECO:0000313" key="11">
    <source>
        <dbReference type="EMBL" id="RSZ63165.1"/>
    </source>
</evidence>
<keyword evidence="8 9" id="KW-0472">Membrane</keyword>
<proteinExistence type="inferred from homology"/>
<evidence type="ECO:0000256" key="10">
    <source>
        <dbReference type="SAM" id="Phobius"/>
    </source>
</evidence>
<name>A0A3S0HGY1_9CORY</name>
<comment type="similarity">
    <text evidence="2 9">Belongs to the arsenical resistance-3 (ACR3) (TC 2.A.59) family.</text>
</comment>
<feature type="transmembrane region" description="Helical" evidence="10">
    <location>
        <begin position="247"/>
        <end position="266"/>
    </location>
</feature>
<evidence type="ECO:0000256" key="1">
    <source>
        <dbReference type="ARBA" id="ARBA00004651"/>
    </source>
</evidence>
<evidence type="ECO:0000256" key="6">
    <source>
        <dbReference type="ARBA" id="ARBA00022849"/>
    </source>
</evidence>
<feature type="transmembrane region" description="Helical" evidence="10">
    <location>
        <begin position="311"/>
        <end position="334"/>
    </location>
</feature>
<dbReference type="PANTHER" id="PTHR43057:SF1">
    <property type="entry name" value="ARSENICAL-RESISTANCE PROTEIN 3"/>
    <property type="match status" value="1"/>
</dbReference>
<accession>A0A3S0HGY1</accession>
<feature type="transmembrane region" description="Helical" evidence="10">
    <location>
        <begin position="340"/>
        <end position="364"/>
    </location>
</feature>
<dbReference type="GO" id="GO:0015105">
    <property type="term" value="F:arsenite transmembrane transporter activity"/>
    <property type="evidence" value="ECO:0007669"/>
    <property type="project" value="TreeGrafter"/>
</dbReference>
<dbReference type="AlphaFoldDB" id="A0A3S0HGY1"/>
<evidence type="ECO:0000256" key="3">
    <source>
        <dbReference type="ARBA" id="ARBA00022448"/>
    </source>
</evidence>
<feature type="transmembrane region" description="Helical" evidence="10">
    <location>
        <begin position="110"/>
        <end position="129"/>
    </location>
</feature>
<dbReference type="GO" id="GO:0005886">
    <property type="term" value="C:plasma membrane"/>
    <property type="evidence" value="ECO:0007669"/>
    <property type="project" value="UniProtKB-SubCell"/>
</dbReference>
<dbReference type="PANTHER" id="PTHR43057">
    <property type="entry name" value="ARSENITE EFFLUX TRANSPORTER"/>
    <property type="match status" value="1"/>
</dbReference>
<feature type="transmembrane region" description="Helical" evidence="10">
    <location>
        <begin position="135"/>
        <end position="154"/>
    </location>
</feature>
<protein>
    <submittedName>
        <fullName evidence="11">ACR3 family arsenite efflux transporter</fullName>
    </submittedName>
</protein>
<sequence length="396" mass="42665">MTAIDKGSSLDIDTRQYLERSPMTAPVRPARISFLDKYIPVWIILAMALGLLLGRGIPGLAPFLGSMEVGGISLPIALGLLVMMYPPLAKVRYDKTREITSDKRLMSVSLILNWIVGPALMFALAWTFLPDEPELRTGLIIVGLARCIAMVLVWSDMSCGDREATAVLVAVNSVFQVLMFGVLGWFYLQVLPSWLGLETTSADFSFWAIVTAVLVFLGIPLLAGVLSRIIGEKIRGRAWYESKFIPAISPLSLIGLLYTIVLLFSLQGEQITSQPWTVARLAVPLLIYFVGMFFISLAASRASGMGYAQSASVSFTAAGNNFELAIAVAIGTFGATSAQALAGTIGPLIEIPVLVGLVYVMLWLGPKLFPNDPTLPAGRTASIQTLTATEKETVAS</sequence>
<evidence type="ECO:0000256" key="8">
    <source>
        <dbReference type="ARBA" id="ARBA00023136"/>
    </source>
</evidence>
<dbReference type="FunFam" id="1.20.1530.20:FF:000009">
    <property type="entry name" value="Arsenite transporter, ACR3 family"/>
    <property type="match status" value="1"/>
</dbReference>
<feature type="transmembrane region" description="Helical" evidence="10">
    <location>
        <begin position="69"/>
        <end position="89"/>
    </location>
</feature>
<organism evidence="11 12">
    <name type="scientific">Corynebacterium hylobatis</name>
    <dbReference type="NCBI Taxonomy" id="1859290"/>
    <lineage>
        <taxon>Bacteria</taxon>
        <taxon>Bacillati</taxon>
        <taxon>Actinomycetota</taxon>
        <taxon>Actinomycetes</taxon>
        <taxon>Mycobacteriales</taxon>
        <taxon>Corynebacteriaceae</taxon>
        <taxon>Corynebacterium</taxon>
    </lineage>
</organism>
<dbReference type="GO" id="GO:0015297">
    <property type="term" value="F:antiporter activity"/>
    <property type="evidence" value="ECO:0007669"/>
    <property type="project" value="UniProtKB-UniRule"/>
</dbReference>
<dbReference type="InterPro" id="IPR038770">
    <property type="entry name" value="Na+/solute_symporter_sf"/>
</dbReference>
<comment type="caution">
    <text evidence="11">The sequence shown here is derived from an EMBL/GenBank/DDBJ whole genome shotgun (WGS) entry which is preliminary data.</text>
</comment>
<evidence type="ECO:0000256" key="2">
    <source>
        <dbReference type="ARBA" id="ARBA00010110"/>
    </source>
</evidence>
<reference evidence="11 12" key="1">
    <citation type="submission" date="2018-12" db="EMBL/GenBank/DDBJ databases">
        <title>YIM 101343 draft genome.</title>
        <authorList>
            <person name="Chen X."/>
        </authorList>
    </citation>
    <scope>NUCLEOTIDE SEQUENCE [LARGE SCALE GENOMIC DNA]</scope>
    <source>
        <strain evidence="11 12">YIM 101343</strain>
    </source>
</reference>
<dbReference type="PIRSF" id="PIRSF005508">
    <property type="entry name" value="Acr3"/>
    <property type="match status" value="1"/>
</dbReference>
<dbReference type="InterPro" id="IPR002657">
    <property type="entry name" value="BilAc:Na_symport/Acr3"/>
</dbReference>
<feature type="transmembrane region" description="Helical" evidence="10">
    <location>
        <begin position="166"/>
        <end position="188"/>
    </location>
</feature>
<keyword evidence="4 9" id="KW-1003">Cell membrane</keyword>
<keyword evidence="6" id="KW-0059">Arsenical resistance</keyword>
<dbReference type="NCBIfam" id="TIGR00832">
    <property type="entry name" value="acr3"/>
    <property type="match status" value="1"/>
</dbReference>
<dbReference type="InterPro" id="IPR004706">
    <property type="entry name" value="Arsenical-R_Acr3"/>
</dbReference>